<proteinExistence type="predicted"/>
<evidence type="ECO:0000313" key="3">
    <source>
        <dbReference type="Proteomes" id="UP000217790"/>
    </source>
</evidence>
<feature type="compositionally biased region" description="Acidic residues" evidence="1">
    <location>
        <begin position="36"/>
        <end position="47"/>
    </location>
</feature>
<protein>
    <submittedName>
        <fullName evidence="2">Uncharacterized protein</fullName>
    </submittedName>
</protein>
<reference evidence="3" key="1">
    <citation type="journal article" date="2017" name="Nat. Ecol. Evol.">
        <title>Genome expansion and lineage-specific genetic innovations in the forest pathogenic fungi Armillaria.</title>
        <authorList>
            <person name="Sipos G."/>
            <person name="Prasanna A.N."/>
            <person name="Walter M.C."/>
            <person name="O'Connor E."/>
            <person name="Balint B."/>
            <person name="Krizsan K."/>
            <person name="Kiss B."/>
            <person name="Hess J."/>
            <person name="Varga T."/>
            <person name="Slot J."/>
            <person name="Riley R."/>
            <person name="Boka B."/>
            <person name="Rigling D."/>
            <person name="Barry K."/>
            <person name="Lee J."/>
            <person name="Mihaltcheva S."/>
            <person name="LaButti K."/>
            <person name="Lipzen A."/>
            <person name="Waldron R."/>
            <person name="Moloney N.M."/>
            <person name="Sperisen C."/>
            <person name="Kredics L."/>
            <person name="Vagvoelgyi C."/>
            <person name="Patrignani A."/>
            <person name="Fitzpatrick D."/>
            <person name="Nagy I."/>
            <person name="Doyle S."/>
            <person name="Anderson J.B."/>
            <person name="Grigoriev I.V."/>
            <person name="Gueldener U."/>
            <person name="Muensterkoetter M."/>
            <person name="Nagy L.G."/>
        </authorList>
    </citation>
    <scope>NUCLEOTIDE SEQUENCE [LARGE SCALE GENOMIC DNA]</scope>
    <source>
        <strain evidence="3">Ar21-2</strain>
    </source>
</reference>
<keyword evidence="3" id="KW-1185">Reference proteome</keyword>
<accession>A0A2H3D655</accession>
<sequence length="108" mass="11764">MTSAHYKSVCHILGFDIGCYLGVGRATEGTHRHDDDDQQDDGDDDDVGGCRYTPLQCYGMIRGGILGKEGMEETCWRVGDIEEDGRMKIGTLAACDDNDGHAFLGFKG</sequence>
<dbReference type="InParanoid" id="A0A2H3D655"/>
<organism evidence="2 3">
    <name type="scientific">Armillaria gallica</name>
    <name type="common">Bulbous honey fungus</name>
    <name type="synonym">Armillaria bulbosa</name>
    <dbReference type="NCBI Taxonomy" id="47427"/>
    <lineage>
        <taxon>Eukaryota</taxon>
        <taxon>Fungi</taxon>
        <taxon>Dikarya</taxon>
        <taxon>Basidiomycota</taxon>
        <taxon>Agaricomycotina</taxon>
        <taxon>Agaricomycetes</taxon>
        <taxon>Agaricomycetidae</taxon>
        <taxon>Agaricales</taxon>
        <taxon>Marasmiineae</taxon>
        <taxon>Physalacriaceae</taxon>
        <taxon>Armillaria</taxon>
    </lineage>
</organism>
<gene>
    <name evidence="2" type="ORF">ARMGADRAFT_1089029</name>
</gene>
<dbReference type="Proteomes" id="UP000217790">
    <property type="component" value="Unassembled WGS sequence"/>
</dbReference>
<name>A0A2H3D655_ARMGA</name>
<dbReference type="AlphaFoldDB" id="A0A2H3D655"/>
<dbReference type="EMBL" id="KZ293703">
    <property type="protein sequence ID" value="PBK83803.1"/>
    <property type="molecule type" value="Genomic_DNA"/>
</dbReference>
<feature type="region of interest" description="Disordered" evidence="1">
    <location>
        <begin position="29"/>
        <end position="48"/>
    </location>
</feature>
<dbReference type="OrthoDB" id="10579190at2759"/>
<evidence type="ECO:0000256" key="1">
    <source>
        <dbReference type="SAM" id="MobiDB-lite"/>
    </source>
</evidence>
<evidence type="ECO:0000313" key="2">
    <source>
        <dbReference type="EMBL" id="PBK83803.1"/>
    </source>
</evidence>